<evidence type="ECO:0000313" key="4">
    <source>
        <dbReference type="EMBL" id="RAL64008.1"/>
    </source>
</evidence>
<name>A0A395IWC2_9HELO</name>
<protein>
    <recommendedName>
        <fullName evidence="6">Cleavage/polyadenylation specificity factor A subunit N-terminal domain-containing protein</fullName>
    </recommendedName>
</protein>
<dbReference type="InterPro" id="IPR011047">
    <property type="entry name" value="Quinoprotein_ADH-like_sf"/>
</dbReference>
<evidence type="ECO:0000256" key="1">
    <source>
        <dbReference type="SAM" id="MobiDB-lite"/>
    </source>
</evidence>
<dbReference type="InterPro" id="IPR015943">
    <property type="entry name" value="WD40/YVTN_repeat-like_dom_sf"/>
</dbReference>
<dbReference type="SUPFAM" id="SSF50998">
    <property type="entry name" value="Quinoprotein alcohol dehydrogenase-like"/>
    <property type="match status" value="1"/>
</dbReference>
<feature type="region of interest" description="Disordered" evidence="1">
    <location>
        <begin position="152"/>
        <end position="184"/>
    </location>
</feature>
<feature type="domain" description="RSE1/DDB1/CPSF1 first beta-propeller" evidence="2">
    <location>
        <begin position="204"/>
        <end position="255"/>
    </location>
</feature>
<reference evidence="4 5" key="1">
    <citation type="submission" date="2018-06" db="EMBL/GenBank/DDBJ databases">
        <title>Genome Sequence of the Brown Rot Fungal Pathogen Monilinia fructigena.</title>
        <authorList>
            <person name="Landi L."/>
            <person name="De Miccolis Angelini R.M."/>
            <person name="Pollastro S."/>
            <person name="Abate D."/>
            <person name="Faretra F."/>
            <person name="Romanazzi G."/>
        </authorList>
    </citation>
    <scope>NUCLEOTIDE SEQUENCE [LARGE SCALE GENOMIC DNA]</scope>
    <source>
        <strain evidence="4 5">Mfrg269</strain>
    </source>
</reference>
<dbReference type="InterPro" id="IPR058543">
    <property type="entry name" value="Beta-prop_RSE1/DDB1/CPSF1_2nd"/>
</dbReference>
<dbReference type="PANTHER" id="PTHR10644">
    <property type="entry name" value="DNA REPAIR/RNA PROCESSING CPSF FAMILY"/>
    <property type="match status" value="1"/>
</dbReference>
<keyword evidence="5" id="KW-1185">Reference proteome</keyword>
<dbReference type="Pfam" id="PF23726">
    <property type="entry name" value="Beta-prop_RSE1_2nd"/>
    <property type="match status" value="2"/>
</dbReference>
<feature type="domain" description="RSE1/DDB1/CPSF1 second beta-propeller" evidence="3">
    <location>
        <begin position="374"/>
        <end position="439"/>
    </location>
</feature>
<comment type="caution">
    <text evidence="4">The sequence shown here is derived from an EMBL/GenBank/DDBJ whole genome shotgun (WGS) entry which is preliminary data.</text>
</comment>
<sequence>MKQPLQIHIETFNMAYLAPIHRPSSVRLTLRLNLLDSHEECLVLAKANRLEIWRATEEGLEMAYSKPIYGRISMLQKIQPAGSKTDHLFVGTVRAQYFTVMWNPATQKLDTMQSFVDVSQESMRDSESRDRCLVDPTGRLLVMELYEESVESGEDCEAAGGQDGLFGQAGTGEDLGDEGEGSREEQMREARGIFVRNATTAKANMGGLVVVGETKFTYLDDESKAVVEYPLDEAVLWAAWEPIDERNYLLGDDYGFFIRFDDTGQWCYRHWNESCETRSGFEAYFLGEYGERYLLHFQSSPDQSIKVLQKIPNIAPILDFTVIMDMGGRDGETKLNEYSSGQARLVTGSGGFEGGSLRSVRSGVGLDDIGILAEMDGIRKVFALHSGPSLPNDTLVVSFSTETRFFKFDNEGEIEEVETVRNLSATAETLLTYNLDNGSLRKPKNYVLLSSNGRTLVSLSIQRNLAQIAYQELGDDQAACVHVSQVLGNIGVVGLWKSGSVSLLDIRTLNTIVSEKLRRTDGASVPRDIALTQILPPELSGPTLFVSMEDGVVLSFDVDKDDYSLSSRKSIVLGTRQAQLQILSRDDTTFKIFATCEHPTLIYGSEGRTVYSAITAEAAVAVCSFDGEAFPNSVVIATADELKLAVIDNERRTHVTTLPIGETVRRIAYSARERGFCNWIYQT</sequence>
<proteinExistence type="predicted"/>
<dbReference type="InterPro" id="IPR050358">
    <property type="entry name" value="RSE1/DDB1/CFT1"/>
</dbReference>
<evidence type="ECO:0000259" key="2">
    <source>
        <dbReference type="Pfam" id="PF10433"/>
    </source>
</evidence>
<dbReference type="EMBL" id="QKRW01000016">
    <property type="protein sequence ID" value="RAL64008.1"/>
    <property type="molecule type" value="Genomic_DNA"/>
</dbReference>
<dbReference type="OrthoDB" id="433457at2759"/>
<gene>
    <name evidence="4" type="ORF">DID88_003196</name>
</gene>
<accession>A0A395IWC2</accession>
<feature type="domain" description="RSE1/DDB1/CPSF1 first beta-propeller" evidence="2">
    <location>
        <begin position="25"/>
        <end position="149"/>
    </location>
</feature>
<dbReference type="InterPro" id="IPR018846">
    <property type="entry name" value="Beta-prop_RSE1/DDB1/CPSF1_1st"/>
</dbReference>
<evidence type="ECO:0000313" key="5">
    <source>
        <dbReference type="Proteomes" id="UP000249056"/>
    </source>
</evidence>
<organism evidence="4 5">
    <name type="scientific">Monilinia fructigena</name>
    <dbReference type="NCBI Taxonomy" id="38457"/>
    <lineage>
        <taxon>Eukaryota</taxon>
        <taxon>Fungi</taxon>
        <taxon>Dikarya</taxon>
        <taxon>Ascomycota</taxon>
        <taxon>Pezizomycotina</taxon>
        <taxon>Leotiomycetes</taxon>
        <taxon>Helotiales</taxon>
        <taxon>Sclerotiniaceae</taxon>
        <taxon>Monilinia</taxon>
    </lineage>
</organism>
<feature type="compositionally biased region" description="Gly residues" evidence="1">
    <location>
        <begin position="161"/>
        <end position="170"/>
    </location>
</feature>
<dbReference type="Gene3D" id="2.130.10.10">
    <property type="entry name" value="YVTN repeat-like/Quinoprotein amine dehydrogenase"/>
    <property type="match status" value="4"/>
</dbReference>
<evidence type="ECO:0000259" key="3">
    <source>
        <dbReference type="Pfam" id="PF23726"/>
    </source>
</evidence>
<dbReference type="Pfam" id="PF10433">
    <property type="entry name" value="Beta-prop_RSE1_1st"/>
    <property type="match status" value="2"/>
</dbReference>
<evidence type="ECO:0008006" key="6">
    <source>
        <dbReference type="Google" id="ProtNLM"/>
    </source>
</evidence>
<dbReference type="AlphaFoldDB" id="A0A395IWC2"/>
<feature type="domain" description="RSE1/DDB1/CPSF1 second beta-propeller" evidence="3">
    <location>
        <begin position="445"/>
        <end position="646"/>
    </location>
</feature>
<dbReference type="Proteomes" id="UP000249056">
    <property type="component" value="Unassembled WGS sequence"/>
</dbReference>